<organism evidence="2 3">
    <name type="scientific">Paenibacillus illinoisensis</name>
    <dbReference type="NCBI Taxonomy" id="59845"/>
    <lineage>
        <taxon>Bacteria</taxon>
        <taxon>Bacillati</taxon>
        <taxon>Bacillota</taxon>
        <taxon>Bacilli</taxon>
        <taxon>Bacillales</taxon>
        <taxon>Paenibacillaceae</taxon>
        <taxon>Paenibacillus</taxon>
    </lineage>
</organism>
<dbReference type="GO" id="GO:0004672">
    <property type="term" value="F:protein kinase activity"/>
    <property type="evidence" value="ECO:0007669"/>
    <property type="project" value="InterPro"/>
</dbReference>
<dbReference type="AlphaFoldDB" id="A0A2W0CY77"/>
<dbReference type="OrthoDB" id="334783at2"/>
<name>A0A2W0CY77_9BACL</name>
<dbReference type="Gene3D" id="1.10.510.10">
    <property type="entry name" value="Transferase(Phosphotransferase) domain 1"/>
    <property type="match status" value="1"/>
</dbReference>
<dbReference type="GO" id="GO:0005524">
    <property type="term" value="F:ATP binding"/>
    <property type="evidence" value="ECO:0007669"/>
    <property type="project" value="InterPro"/>
</dbReference>
<reference evidence="2 3" key="1">
    <citation type="submission" date="2018-01" db="EMBL/GenBank/DDBJ databases">
        <title>Genome sequence of the PGP bacterium Paenibacillus illinoisensis E3.</title>
        <authorList>
            <person name="Rolli E."/>
            <person name="Marasco R."/>
            <person name="Bessem C."/>
            <person name="Michoud G."/>
            <person name="Gaiarsa S."/>
            <person name="Borin S."/>
            <person name="Daffonchio D."/>
        </authorList>
    </citation>
    <scope>NUCLEOTIDE SEQUENCE [LARGE SCALE GENOMIC DNA]</scope>
    <source>
        <strain evidence="2 3">E3</strain>
    </source>
</reference>
<keyword evidence="2" id="KW-0418">Kinase</keyword>
<feature type="domain" description="Protein kinase" evidence="1">
    <location>
        <begin position="32"/>
        <end position="299"/>
    </location>
</feature>
<dbReference type="RefSeq" id="WP_110821135.1">
    <property type="nucleotide sequence ID" value="NZ_PRLG01000020.1"/>
</dbReference>
<keyword evidence="2" id="KW-0808">Transferase</keyword>
<dbReference type="EMBL" id="PRLG01000020">
    <property type="protein sequence ID" value="PYY28601.1"/>
    <property type="molecule type" value="Genomic_DNA"/>
</dbReference>
<gene>
    <name evidence="2" type="ORF">PIL02S_03807</name>
</gene>
<evidence type="ECO:0000259" key="1">
    <source>
        <dbReference type="PROSITE" id="PS50011"/>
    </source>
</evidence>
<protein>
    <submittedName>
        <fullName evidence="2">Serine-threonine protein kinase</fullName>
    </submittedName>
</protein>
<proteinExistence type="predicted"/>
<evidence type="ECO:0000313" key="2">
    <source>
        <dbReference type="EMBL" id="PYY28601.1"/>
    </source>
</evidence>
<dbReference type="InterPro" id="IPR011009">
    <property type="entry name" value="Kinase-like_dom_sf"/>
</dbReference>
<accession>A0A2W0CY77</accession>
<comment type="caution">
    <text evidence="2">The sequence shown here is derived from an EMBL/GenBank/DDBJ whole genome shotgun (WGS) entry which is preliminary data.</text>
</comment>
<evidence type="ECO:0000313" key="3">
    <source>
        <dbReference type="Proteomes" id="UP000247459"/>
    </source>
</evidence>
<dbReference type="PROSITE" id="PS50011">
    <property type="entry name" value="PROTEIN_KINASE_DOM"/>
    <property type="match status" value="1"/>
</dbReference>
<dbReference type="SUPFAM" id="SSF56112">
    <property type="entry name" value="Protein kinase-like (PK-like)"/>
    <property type="match status" value="1"/>
</dbReference>
<dbReference type="InterPro" id="IPR000719">
    <property type="entry name" value="Prot_kinase_dom"/>
</dbReference>
<dbReference type="Proteomes" id="UP000247459">
    <property type="component" value="Unassembled WGS sequence"/>
</dbReference>
<sequence>MTEAVHLEVDGHAFVLQESHSFEWLRPLGKVFRVFDQQDSGNLSFGIMQQDGTRLFVKYAGARTIHANTLNSPQEAIRSLMSSVSVYEDLKHDALIRLRDHFATERGYVCVFDWVDGECLHSQWYYPAPAKYEDPRSPYYCFRQLHVNARIQAMEQILNFHIEVERKGYVAVDLYDGSLIYDFEQNRIKICDIDLYQKGSLTNTMGRMWGSSRFMSPEEFELGAIIDGVTNVFNMGAMAFVLLGGEKDRSYAKWDAGEALYQVVIRAIDPDRARRYASVMELGEAWKLAVRQDEYITGE</sequence>